<evidence type="ECO:0000313" key="2">
    <source>
        <dbReference type="Proteomes" id="UP000051442"/>
    </source>
</evidence>
<dbReference type="Gene3D" id="1.10.1740.10">
    <property type="match status" value="1"/>
</dbReference>
<dbReference type="InterPro" id="IPR013324">
    <property type="entry name" value="RNA_pol_sigma_r3/r4-like"/>
</dbReference>
<accession>A0A0R2EXV4</accession>
<dbReference type="EMBL" id="AYZM01000125">
    <property type="protein sequence ID" value="KRN21153.1"/>
    <property type="molecule type" value="Genomic_DNA"/>
</dbReference>
<proteinExistence type="predicted"/>
<dbReference type="GO" id="GO:0003700">
    <property type="term" value="F:DNA-binding transcription factor activity"/>
    <property type="evidence" value="ECO:0007669"/>
    <property type="project" value="InterPro"/>
</dbReference>
<gene>
    <name evidence="1" type="ORF">FD14_GL001275</name>
</gene>
<dbReference type="Proteomes" id="UP000051442">
    <property type="component" value="Unassembled WGS sequence"/>
</dbReference>
<dbReference type="Pfam" id="PF13384">
    <property type="entry name" value="HTH_23"/>
    <property type="match status" value="1"/>
</dbReference>
<organism evidence="1 2">
    <name type="scientific">Secundilactobacillus similis DSM 23365 = JCM 2765</name>
    <dbReference type="NCBI Taxonomy" id="1423804"/>
    <lineage>
        <taxon>Bacteria</taxon>
        <taxon>Bacillati</taxon>
        <taxon>Bacillota</taxon>
        <taxon>Bacilli</taxon>
        <taxon>Lactobacillales</taxon>
        <taxon>Lactobacillaceae</taxon>
        <taxon>Secundilactobacillus</taxon>
    </lineage>
</organism>
<dbReference type="NCBIfam" id="TIGR02937">
    <property type="entry name" value="sigma70-ECF"/>
    <property type="match status" value="1"/>
</dbReference>
<comment type="caution">
    <text evidence="1">The sequence shown here is derived from an EMBL/GenBank/DDBJ whole genome shotgun (WGS) entry which is preliminary data.</text>
</comment>
<dbReference type="OrthoDB" id="2248780at2"/>
<dbReference type="SUPFAM" id="SSF88659">
    <property type="entry name" value="Sigma3 and sigma4 domains of RNA polymerase sigma factors"/>
    <property type="match status" value="1"/>
</dbReference>
<dbReference type="CDD" id="cd00093">
    <property type="entry name" value="HTH_XRE"/>
    <property type="match status" value="1"/>
</dbReference>
<reference evidence="1 2" key="1">
    <citation type="journal article" date="2015" name="Genome Announc.">
        <title>Expanding the biotechnology potential of lactobacilli through comparative genomics of 213 strains and associated genera.</title>
        <authorList>
            <person name="Sun Z."/>
            <person name="Harris H.M."/>
            <person name="McCann A."/>
            <person name="Guo C."/>
            <person name="Argimon S."/>
            <person name="Zhang W."/>
            <person name="Yang X."/>
            <person name="Jeffery I.B."/>
            <person name="Cooney J.C."/>
            <person name="Kagawa T.F."/>
            <person name="Liu W."/>
            <person name="Song Y."/>
            <person name="Salvetti E."/>
            <person name="Wrobel A."/>
            <person name="Rasinkangas P."/>
            <person name="Parkhill J."/>
            <person name="Rea M.C."/>
            <person name="O'Sullivan O."/>
            <person name="Ritari J."/>
            <person name="Douillard F.P."/>
            <person name="Paul Ross R."/>
            <person name="Yang R."/>
            <person name="Briner A.E."/>
            <person name="Felis G.E."/>
            <person name="de Vos W.M."/>
            <person name="Barrangou R."/>
            <person name="Klaenhammer T.R."/>
            <person name="Caufield P.W."/>
            <person name="Cui Y."/>
            <person name="Zhang H."/>
            <person name="O'Toole P.W."/>
        </authorList>
    </citation>
    <scope>NUCLEOTIDE SEQUENCE [LARGE SCALE GENOMIC DNA]</scope>
    <source>
        <strain evidence="1 2">DSM 23365</strain>
    </source>
</reference>
<name>A0A0R2EXV4_9LACO</name>
<keyword evidence="2" id="KW-1185">Reference proteome</keyword>
<dbReference type="AlphaFoldDB" id="A0A0R2EXV4"/>
<dbReference type="SUPFAM" id="SSF88946">
    <property type="entry name" value="Sigma2 domain of RNA polymerase sigma factors"/>
    <property type="match status" value="1"/>
</dbReference>
<dbReference type="GO" id="GO:0006352">
    <property type="term" value="P:DNA-templated transcription initiation"/>
    <property type="evidence" value="ECO:0007669"/>
    <property type="project" value="InterPro"/>
</dbReference>
<evidence type="ECO:0008006" key="3">
    <source>
        <dbReference type="Google" id="ProtNLM"/>
    </source>
</evidence>
<protein>
    <recommendedName>
        <fullName evidence="3">RNA polymerase sigma-70 region 2 domain-containing protein</fullName>
    </recommendedName>
</protein>
<dbReference type="PATRIC" id="fig|1423804.4.peg.1373"/>
<sequence>MNHFNEKGFIKMTDQTTQTAFEFLMTGDHEKLIYSAISKLGVPKRHPDYDDLVQEGRLVFVTIFRKYPQDPLAEPKQFLAYAHKALYRQLLNQRLKTKRLQDKHAVADETNEAGTHVDALHNEVVDEALLIEWLQLCNTNEQRFLIGSVRDRMTPTEIAERWGVSRQAVYKWRSGLRKKLANVLGDND</sequence>
<dbReference type="InterPro" id="IPR014284">
    <property type="entry name" value="RNA_pol_sigma-70_dom"/>
</dbReference>
<dbReference type="InterPro" id="IPR013325">
    <property type="entry name" value="RNA_pol_sigma_r2"/>
</dbReference>
<dbReference type="InterPro" id="IPR001387">
    <property type="entry name" value="Cro/C1-type_HTH"/>
</dbReference>
<evidence type="ECO:0000313" key="1">
    <source>
        <dbReference type="EMBL" id="KRN21153.1"/>
    </source>
</evidence>
<dbReference type="STRING" id="1423804.FD14_GL001275"/>